<name>A0ABP4VTS3_9ACTN</name>
<comment type="caution">
    <text evidence="1">The sequence shown here is derived from an EMBL/GenBank/DDBJ whole genome shotgun (WGS) entry which is preliminary data.</text>
</comment>
<dbReference type="EMBL" id="BAAALS010000002">
    <property type="protein sequence ID" value="GAA1737827.1"/>
    <property type="molecule type" value="Genomic_DNA"/>
</dbReference>
<keyword evidence="2" id="KW-1185">Reference proteome</keyword>
<reference evidence="2" key="1">
    <citation type="journal article" date="2019" name="Int. J. Syst. Evol. Microbiol.">
        <title>The Global Catalogue of Microorganisms (GCM) 10K type strain sequencing project: providing services to taxonomists for standard genome sequencing and annotation.</title>
        <authorList>
            <consortium name="The Broad Institute Genomics Platform"/>
            <consortium name="The Broad Institute Genome Sequencing Center for Infectious Disease"/>
            <person name="Wu L."/>
            <person name="Ma J."/>
        </authorList>
    </citation>
    <scope>NUCLEOTIDE SEQUENCE [LARGE SCALE GENOMIC DNA]</scope>
    <source>
        <strain evidence="2">JCM 13249</strain>
    </source>
</reference>
<gene>
    <name evidence="1" type="ORF">GCM10009681_05630</name>
</gene>
<sequence>MRRDRSAYGVPRFPRPGVASVAERGVGITDVVKLGSLLRLRGWNVSIPDTGVAGLKPRGVGGDRWVDRG</sequence>
<accession>A0ABP4VTS3</accession>
<protein>
    <submittedName>
        <fullName evidence="1">Uncharacterized protein</fullName>
    </submittedName>
</protein>
<proteinExistence type="predicted"/>
<evidence type="ECO:0000313" key="1">
    <source>
        <dbReference type="EMBL" id="GAA1737827.1"/>
    </source>
</evidence>
<evidence type="ECO:0000313" key="2">
    <source>
        <dbReference type="Proteomes" id="UP001500655"/>
    </source>
</evidence>
<organism evidence="1 2">
    <name type="scientific">Luedemannella helvata</name>
    <dbReference type="NCBI Taxonomy" id="349315"/>
    <lineage>
        <taxon>Bacteria</taxon>
        <taxon>Bacillati</taxon>
        <taxon>Actinomycetota</taxon>
        <taxon>Actinomycetes</taxon>
        <taxon>Micromonosporales</taxon>
        <taxon>Micromonosporaceae</taxon>
        <taxon>Luedemannella</taxon>
    </lineage>
</organism>
<dbReference type="Proteomes" id="UP001500655">
    <property type="component" value="Unassembled WGS sequence"/>
</dbReference>